<evidence type="ECO:0000313" key="3">
    <source>
        <dbReference type="Proteomes" id="UP000314294"/>
    </source>
</evidence>
<name>A0A4Z2GKF7_9TELE</name>
<protein>
    <submittedName>
        <fullName evidence="2">Uncharacterized protein</fullName>
    </submittedName>
</protein>
<keyword evidence="3" id="KW-1185">Reference proteome</keyword>
<feature type="region of interest" description="Disordered" evidence="1">
    <location>
        <begin position="1"/>
        <end position="66"/>
    </location>
</feature>
<gene>
    <name evidence="2" type="ORF">EYF80_036012</name>
</gene>
<sequence length="239" mass="26507">MKGKRRAARNPDEDESGWKEIGFNYSEKAPPAPRSRRRAARPGRASASCEPPEPKRHPEEEEEKKAIQHRGELQWEEGTMAGELPWTRCCPPLPGEMCMRKSGVAARVPPASRRYRLLQTSDEDGCHANFQKHLFAKLKPEKNCLGQAGEHADVEMRNTQVLNTKSFCEHCFSGLGSPEDESTISRGLVSQPPSPTMLLAERRSGGRQRPAGGKVTWPQLAAGEMEMSPCDETISLTAC</sequence>
<dbReference type="EMBL" id="SRLO01000506">
    <property type="protein sequence ID" value="TNN53755.1"/>
    <property type="molecule type" value="Genomic_DNA"/>
</dbReference>
<proteinExistence type="predicted"/>
<reference evidence="2 3" key="1">
    <citation type="submission" date="2019-03" db="EMBL/GenBank/DDBJ databases">
        <title>First draft genome of Liparis tanakae, snailfish: a comprehensive survey of snailfish specific genes.</title>
        <authorList>
            <person name="Kim W."/>
            <person name="Song I."/>
            <person name="Jeong J.-H."/>
            <person name="Kim D."/>
            <person name="Kim S."/>
            <person name="Ryu S."/>
            <person name="Song J.Y."/>
            <person name="Lee S.K."/>
        </authorList>
    </citation>
    <scope>NUCLEOTIDE SEQUENCE [LARGE SCALE GENOMIC DNA]</scope>
    <source>
        <tissue evidence="2">Muscle</tissue>
    </source>
</reference>
<evidence type="ECO:0000313" key="2">
    <source>
        <dbReference type="EMBL" id="TNN53755.1"/>
    </source>
</evidence>
<dbReference type="Proteomes" id="UP000314294">
    <property type="component" value="Unassembled WGS sequence"/>
</dbReference>
<accession>A0A4Z2GKF7</accession>
<evidence type="ECO:0000256" key="1">
    <source>
        <dbReference type="SAM" id="MobiDB-lite"/>
    </source>
</evidence>
<feature type="compositionally biased region" description="Basic and acidic residues" evidence="1">
    <location>
        <begin position="52"/>
        <end position="66"/>
    </location>
</feature>
<organism evidence="2 3">
    <name type="scientific">Liparis tanakae</name>
    <name type="common">Tanaka's snailfish</name>
    <dbReference type="NCBI Taxonomy" id="230148"/>
    <lineage>
        <taxon>Eukaryota</taxon>
        <taxon>Metazoa</taxon>
        <taxon>Chordata</taxon>
        <taxon>Craniata</taxon>
        <taxon>Vertebrata</taxon>
        <taxon>Euteleostomi</taxon>
        <taxon>Actinopterygii</taxon>
        <taxon>Neopterygii</taxon>
        <taxon>Teleostei</taxon>
        <taxon>Neoteleostei</taxon>
        <taxon>Acanthomorphata</taxon>
        <taxon>Eupercaria</taxon>
        <taxon>Perciformes</taxon>
        <taxon>Cottioidei</taxon>
        <taxon>Cottales</taxon>
        <taxon>Liparidae</taxon>
        <taxon>Liparis</taxon>
    </lineage>
</organism>
<dbReference type="AlphaFoldDB" id="A0A4Z2GKF7"/>
<comment type="caution">
    <text evidence="2">The sequence shown here is derived from an EMBL/GenBank/DDBJ whole genome shotgun (WGS) entry which is preliminary data.</text>
</comment>